<gene>
    <name evidence="1" type="ORF">SC09_Contig17orf00419</name>
</gene>
<dbReference type="EMBL" id="JXBC01000001">
    <property type="protein sequence ID" value="KIU13230.1"/>
    <property type="molecule type" value="Genomic_DNA"/>
</dbReference>
<name>A0A0D1KWZ8_BACIU</name>
<comment type="caution">
    <text evidence="1">The sequence shown here is derived from an EMBL/GenBank/DDBJ whole genome shotgun (WGS) entry which is preliminary data.</text>
</comment>
<proteinExistence type="predicted"/>
<evidence type="ECO:0000313" key="1">
    <source>
        <dbReference type="EMBL" id="KIU13230.1"/>
    </source>
</evidence>
<dbReference type="Proteomes" id="UP000032247">
    <property type="component" value="Unassembled WGS sequence"/>
</dbReference>
<sequence>MSKVKRVFPGPTNGLINWMEKNFHEIDGYVATFNMKDGTTMTVYDAESYIQAVGLAEIGKDTIHQLAHDDEFIPRK</sequence>
<organism evidence="1 2">
    <name type="scientific">Bacillus subtilis</name>
    <dbReference type="NCBI Taxonomy" id="1423"/>
    <lineage>
        <taxon>Bacteria</taxon>
        <taxon>Bacillati</taxon>
        <taxon>Bacillota</taxon>
        <taxon>Bacilli</taxon>
        <taxon>Bacillales</taxon>
        <taxon>Bacillaceae</taxon>
        <taxon>Bacillus</taxon>
    </lineage>
</organism>
<reference evidence="1 2" key="1">
    <citation type="submission" date="2014-12" db="EMBL/GenBank/DDBJ databases">
        <title>Comparative genome analysis of Bacillus coagulans HM-08, Clostridium butyricum HM-68, Bacillus subtilis HM-66 and Bacillus licheniformis BL-09.</title>
        <authorList>
            <person name="Zhang H."/>
        </authorList>
    </citation>
    <scope>NUCLEOTIDE SEQUENCE [LARGE SCALE GENOMIC DNA]</scope>
    <source>
        <strain evidence="1 2">HM-66</strain>
    </source>
</reference>
<dbReference type="PATRIC" id="fig|1423.173.peg.351"/>
<accession>A0A0D1KWZ8</accession>
<evidence type="ECO:0000313" key="2">
    <source>
        <dbReference type="Proteomes" id="UP000032247"/>
    </source>
</evidence>
<dbReference type="AlphaFoldDB" id="A0A0D1KWZ8"/>
<protein>
    <submittedName>
        <fullName evidence="1">Phage-like protein</fullName>
    </submittedName>
</protein>